<keyword evidence="1" id="KW-0805">Transcription regulation</keyword>
<dbReference type="GO" id="GO:0003700">
    <property type="term" value="F:DNA-binding transcription factor activity"/>
    <property type="evidence" value="ECO:0007669"/>
    <property type="project" value="InterPro"/>
</dbReference>
<evidence type="ECO:0000256" key="2">
    <source>
        <dbReference type="ARBA" id="ARBA00023125"/>
    </source>
</evidence>
<dbReference type="InterPro" id="IPR018060">
    <property type="entry name" value="HTH_AraC"/>
</dbReference>
<dbReference type="RefSeq" id="WP_116622709.1">
    <property type="nucleotide sequence ID" value="NZ_QURN01000003.1"/>
</dbReference>
<accession>A0A371XI92</accession>
<dbReference type="InterPro" id="IPR035418">
    <property type="entry name" value="AraC-bd_2"/>
</dbReference>
<gene>
    <name evidence="5" type="ORF">DY251_04805</name>
</gene>
<dbReference type="EMBL" id="QURN01000003">
    <property type="protein sequence ID" value="RFC68941.1"/>
    <property type="molecule type" value="Genomic_DNA"/>
</dbReference>
<reference evidence="6" key="1">
    <citation type="submission" date="2018-08" db="EMBL/GenBank/DDBJ databases">
        <authorList>
            <person name="Im W.T."/>
        </authorList>
    </citation>
    <scope>NUCLEOTIDE SEQUENCE [LARGE SCALE GENOMIC DNA]</scope>
    <source>
        <strain evidence="6">LA-28</strain>
    </source>
</reference>
<comment type="caution">
    <text evidence="5">The sequence shown here is derived from an EMBL/GenBank/DDBJ whole genome shotgun (WGS) entry which is preliminary data.</text>
</comment>
<evidence type="ECO:0000256" key="3">
    <source>
        <dbReference type="ARBA" id="ARBA00023163"/>
    </source>
</evidence>
<dbReference type="SMART" id="SM00342">
    <property type="entry name" value="HTH_ARAC"/>
    <property type="match status" value="1"/>
</dbReference>
<dbReference type="Pfam" id="PF14525">
    <property type="entry name" value="AraC_binding_2"/>
    <property type="match status" value="1"/>
</dbReference>
<feature type="domain" description="HTH araC/xylS-type" evidence="4">
    <location>
        <begin position="211"/>
        <end position="311"/>
    </location>
</feature>
<dbReference type="AlphaFoldDB" id="A0A371XI92"/>
<dbReference type="Gene3D" id="1.10.10.60">
    <property type="entry name" value="Homeodomain-like"/>
    <property type="match status" value="1"/>
</dbReference>
<dbReference type="Pfam" id="PF12833">
    <property type="entry name" value="HTH_18"/>
    <property type="match status" value="1"/>
</dbReference>
<evidence type="ECO:0000313" key="6">
    <source>
        <dbReference type="Proteomes" id="UP000262379"/>
    </source>
</evidence>
<evidence type="ECO:0000313" key="5">
    <source>
        <dbReference type="EMBL" id="RFC68941.1"/>
    </source>
</evidence>
<dbReference type="InterPro" id="IPR009057">
    <property type="entry name" value="Homeodomain-like_sf"/>
</dbReference>
<dbReference type="SUPFAM" id="SSF46689">
    <property type="entry name" value="Homeodomain-like"/>
    <property type="match status" value="1"/>
</dbReference>
<evidence type="ECO:0000259" key="4">
    <source>
        <dbReference type="PROSITE" id="PS01124"/>
    </source>
</evidence>
<proteinExistence type="predicted"/>
<dbReference type="InterPro" id="IPR020449">
    <property type="entry name" value="Tscrpt_reg_AraC-type_HTH"/>
</dbReference>
<dbReference type="PANTHER" id="PTHR46796:SF6">
    <property type="entry name" value="ARAC SUBFAMILY"/>
    <property type="match status" value="1"/>
</dbReference>
<keyword evidence="2" id="KW-0238">DNA-binding</keyword>
<dbReference type="PROSITE" id="PS01124">
    <property type="entry name" value="HTH_ARAC_FAMILY_2"/>
    <property type="match status" value="1"/>
</dbReference>
<sequence length="318" mass="36546">MEYSTLAAEAGKRGAYWTEAVCSAYFPLTMQFKAEDTFNGRLKNWELGITSLSHLESDAVHYSRRQNHLVEEMENSLLITIPEWNEVSFLQSNRDARCVPGHFLIERGDAPYEFSYGSANSLWVLKVPNSALRARVGSPDRFAALCFNAQQGVGAYFADKIRATGRRLDEMTPPVREVVGQQLIDLLCLTIQDDPRIMASGMTSVRAAHLFRAEQFIRQNLAKGSMQPQEVADACGISLRYLQRLFTDSGRSIYEWIREQRLLMCDEELRRNRSPQSIAEIAYRWGFSDHSQFSKNYRHYFGRSPTQARSDYRERLRS</sequence>
<dbReference type="InterPro" id="IPR050204">
    <property type="entry name" value="AraC_XylS_family_regulators"/>
</dbReference>
<keyword evidence="6" id="KW-1185">Reference proteome</keyword>
<dbReference type="Proteomes" id="UP000262379">
    <property type="component" value="Unassembled WGS sequence"/>
</dbReference>
<protein>
    <submittedName>
        <fullName evidence="5">Helix-turn-helix domain-containing protein</fullName>
    </submittedName>
</protein>
<keyword evidence="3" id="KW-0804">Transcription</keyword>
<dbReference type="PRINTS" id="PR00032">
    <property type="entry name" value="HTHARAC"/>
</dbReference>
<evidence type="ECO:0000256" key="1">
    <source>
        <dbReference type="ARBA" id="ARBA00023015"/>
    </source>
</evidence>
<name>A0A371XI92_9HYPH</name>
<dbReference type="GO" id="GO:0043565">
    <property type="term" value="F:sequence-specific DNA binding"/>
    <property type="evidence" value="ECO:0007669"/>
    <property type="project" value="InterPro"/>
</dbReference>
<organism evidence="5 6">
    <name type="scientific">Mesorhizobium denitrificans</name>
    <dbReference type="NCBI Taxonomy" id="2294114"/>
    <lineage>
        <taxon>Bacteria</taxon>
        <taxon>Pseudomonadati</taxon>
        <taxon>Pseudomonadota</taxon>
        <taxon>Alphaproteobacteria</taxon>
        <taxon>Hyphomicrobiales</taxon>
        <taxon>Phyllobacteriaceae</taxon>
        <taxon>Mesorhizobium</taxon>
    </lineage>
</organism>
<dbReference type="PANTHER" id="PTHR46796">
    <property type="entry name" value="HTH-TYPE TRANSCRIPTIONAL ACTIVATOR RHAS-RELATED"/>
    <property type="match status" value="1"/>
</dbReference>